<dbReference type="AlphaFoldDB" id="A0A2W4ZJS6"/>
<dbReference type="Pfam" id="PF00857">
    <property type="entry name" value="Isochorismatase"/>
    <property type="match status" value="1"/>
</dbReference>
<organism evidence="2 3">
    <name type="scientific">Micavibrio aeruginosavorus</name>
    <dbReference type="NCBI Taxonomy" id="349221"/>
    <lineage>
        <taxon>Bacteria</taxon>
        <taxon>Pseudomonadati</taxon>
        <taxon>Bdellovibrionota</taxon>
        <taxon>Bdellovibrionia</taxon>
        <taxon>Bdellovibrionales</taxon>
        <taxon>Pseudobdellovibrionaceae</taxon>
        <taxon>Micavibrio</taxon>
    </lineage>
</organism>
<dbReference type="InterPro" id="IPR000868">
    <property type="entry name" value="Isochorismatase-like_dom"/>
</dbReference>
<feature type="non-terminal residue" evidence="2">
    <location>
        <position position="1"/>
    </location>
</feature>
<reference evidence="2 3" key="1">
    <citation type="submission" date="2017-08" db="EMBL/GenBank/DDBJ databases">
        <title>Infants hospitalized years apart are colonized by the same room-sourced microbial strains.</title>
        <authorList>
            <person name="Brooks B."/>
            <person name="Olm M.R."/>
            <person name="Firek B.A."/>
            <person name="Baker R."/>
            <person name="Thomas B.C."/>
            <person name="Morowitz M.J."/>
            <person name="Banfield J.F."/>
        </authorList>
    </citation>
    <scope>NUCLEOTIDE SEQUENCE [LARGE SCALE GENOMIC DNA]</scope>
    <source>
        <strain evidence="2">S2_018_000_R2_104</strain>
    </source>
</reference>
<sequence>ICLSVSEFDTIIYMRTSQTAFSAANNQPSVAPAEVRPMALVIDIQDFDRMSPEDARAYADHLAKKLSELREKKPPVPVTWVAMRKEAQFYNPDDYSGTGTPPVRDESTLIEMGFHGESKEYKDFILKHGPRVSEAVVCKSVKSALLELSDTEDRPKYKKSLEANETGGEKLEDYFNTNKTLADYLREQYQGRGVNKTFLMGAVSSHCVSETAVSAALKGFNPQIFHDMVLSWGGDENKVNPQTSLLLWRGTGESDPDKWNSFHKGKIEEKIRNISSDSAREFSTDDVAAFRKIDFSTIHDTADTQVSKIPQIQRHAGHPMYN</sequence>
<accession>A0A2W4ZJS6</accession>
<evidence type="ECO:0000313" key="3">
    <source>
        <dbReference type="Proteomes" id="UP000249557"/>
    </source>
</evidence>
<evidence type="ECO:0000259" key="1">
    <source>
        <dbReference type="Pfam" id="PF00857"/>
    </source>
</evidence>
<dbReference type="InterPro" id="IPR036380">
    <property type="entry name" value="Isochorismatase-like_sf"/>
</dbReference>
<gene>
    <name evidence="2" type="ORF">DI626_09960</name>
</gene>
<dbReference type="SUPFAM" id="SSF52499">
    <property type="entry name" value="Isochorismatase-like hydrolases"/>
    <property type="match status" value="1"/>
</dbReference>
<feature type="domain" description="Isochorismatase-like" evidence="1">
    <location>
        <begin position="182"/>
        <end position="231"/>
    </location>
</feature>
<evidence type="ECO:0000313" key="2">
    <source>
        <dbReference type="EMBL" id="PZO82633.1"/>
    </source>
</evidence>
<comment type="caution">
    <text evidence="2">The sequence shown here is derived from an EMBL/GenBank/DDBJ whole genome shotgun (WGS) entry which is preliminary data.</text>
</comment>
<proteinExistence type="predicted"/>
<dbReference type="Proteomes" id="UP000249557">
    <property type="component" value="Unassembled WGS sequence"/>
</dbReference>
<dbReference type="EMBL" id="QFNK01000254">
    <property type="protein sequence ID" value="PZO82633.1"/>
    <property type="molecule type" value="Genomic_DNA"/>
</dbReference>
<name>A0A2W4ZJS6_9BACT</name>
<protein>
    <recommendedName>
        <fullName evidence="1">Isochorismatase-like domain-containing protein</fullName>
    </recommendedName>
</protein>
<dbReference type="Gene3D" id="3.40.50.850">
    <property type="entry name" value="Isochorismatase-like"/>
    <property type="match status" value="1"/>
</dbReference>